<dbReference type="InterPro" id="IPR001138">
    <property type="entry name" value="Zn2Cys6_DnaBD"/>
</dbReference>
<evidence type="ECO:0000313" key="10">
    <source>
        <dbReference type="EMBL" id="KAK0657821.1"/>
    </source>
</evidence>
<evidence type="ECO:0000256" key="6">
    <source>
        <dbReference type="ARBA" id="ARBA00023242"/>
    </source>
</evidence>
<feature type="domain" description="C2H2-type" evidence="9">
    <location>
        <begin position="8"/>
        <end position="35"/>
    </location>
</feature>
<keyword evidence="3" id="KW-0677">Repeat</keyword>
<dbReference type="SUPFAM" id="SSF57667">
    <property type="entry name" value="beta-beta-alpha zinc fingers"/>
    <property type="match status" value="1"/>
</dbReference>
<comment type="caution">
    <text evidence="10">The sequence shown here is derived from an EMBL/GenBank/DDBJ whole genome shotgun (WGS) entry which is preliminary data.</text>
</comment>
<dbReference type="PROSITE" id="PS50157">
    <property type="entry name" value="ZINC_FINGER_C2H2_2"/>
    <property type="match status" value="1"/>
</dbReference>
<dbReference type="Pfam" id="PF00172">
    <property type="entry name" value="Zn_clus"/>
    <property type="match status" value="1"/>
</dbReference>
<dbReference type="InterPro" id="IPR036864">
    <property type="entry name" value="Zn2-C6_fun-type_DNA-bd_sf"/>
</dbReference>
<dbReference type="GO" id="GO:0005634">
    <property type="term" value="C:nucleus"/>
    <property type="evidence" value="ECO:0007669"/>
    <property type="project" value="UniProtKB-SubCell"/>
</dbReference>
<dbReference type="SMART" id="SM00066">
    <property type="entry name" value="GAL4"/>
    <property type="match status" value="1"/>
</dbReference>
<feature type="domain" description="Zn(2)-C6 fungal-type" evidence="8">
    <location>
        <begin position="71"/>
        <end position="100"/>
    </location>
</feature>
<dbReference type="Proteomes" id="UP001174936">
    <property type="component" value="Unassembled WGS sequence"/>
</dbReference>
<keyword evidence="4 7" id="KW-0863">Zinc-finger</keyword>
<dbReference type="EMBL" id="JAULSV010000001">
    <property type="protein sequence ID" value="KAK0657821.1"/>
    <property type="molecule type" value="Genomic_DNA"/>
</dbReference>
<dbReference type="SUPFAM" id="SSF57701">
    <property type="entry name" value="Zn2/Cys6 DNA-binding domain"/>
    <property type="match status" value="1"/>
</dbReference>
<dbReference type="GO" id="GO:0006351">
    <property type="term" value="P:DNA-templated transcription"/>
    <property type="evidence" value="ECO:0007669"/>
    <property type="project" value="InterPro"/>
</dbReference>
<dbReference type="InterPro" id="IPR036236">
    <property type="entry name" value="Znf_C2H2_sf"/>
</dbReference>
<evidence type="ECO:0000259" key="8">
    <source>
        <dbReference type="PROSITE" id="PS50048"/>
    </source>
</evidence>
<dbReference type="PANTHER" id="PTHR40626">
    <property type="entry name" value="MIP31509P"/>
    <property type="match status" value="1"/>
</dbReference>
<dbReference type="CDD" id="cd12148">
    <property type="entry name" value="fungal_TF_MHR"/>
    <property type="match status" value="1"/>
</dbReference>
<evidence type="ECO:0000256" key="3">
    <source>
        <dbReference type="ARBA" id="ARBA00022737"/>
    </source>
</evidence>
<evidence type="ECO:0000256" key="2">
    <source>
        <dbReference type="ARBA" id="ARBA00022723"/>
    </source>
</evidence>
<keyword evidence="11" id="KW-1185">Reference proteome</keyword>
<reference evidence="10" key="1">
    <citation type="submission" date="2023-06" db="EMBL/GenBank/DDBJ databases">
        <title>Genome-scale phylogeny and comparative genomics of the fungal order Sordariales.</title>
        <authorList>
            <consortium name="Lawrence Berkeley National Laboratory"/>
            <person name="Hensen N."/>
            <person name="Bonometti L."/>
            <person name="Westerberg I."/>
            <person name="Brannstrom I.O."/>
            <person name="Guillou S."/>
            <person name="Cros-Aarteil S."/>
            <person name="Calhoun S."/>
            <person name="Haridas S."/>
            <person name="Kuo A."/>
            <person name="Mondo S."/>
            <person name="Pangilinan J."/>
            <person name="Riley R."/>
            <person name="Labutti K."/>
            <person name="Andreopoulos B."/>
            <person name="Lipzen A."/>
            <person name="Chen C."/>
            <person name="Yanf M."/>
            <person name="Daum C."/>
            <person name="Ng V."/>
            <person name="Clum A."/>
            <person name="Steindorff A."/>
            <person name="Ohm R."/>
            <person name="Martin F."/>
            <person name="Silar P."/>
            <person name="Natvig D."/>
            <person name="Lalanne C."/>
            <person name="Gautier V."/>
            <person name="Ament-Velasquez S.L."/>
            <person name="Kruys A."/>
            <person name="Hutchinson M.I."/>
            <person name="Powell A.J."/>
            <person name="Barry K."/>
            <person name="Miller A.N."/>
            <person name="Grigoriev I.V."/>
            <person name="Debuchy R."/>
            <person name="Gladieux P."/>
            <person name="Thoren M.H."/>
            <person name="Johannesson H."/>
        </authorList>
    </citation>
    <scope>NUCLEOTIDE SEQUENCE</scope>
    <source>
        <strain evidence="10">SMH2532-1</strain>
    </source>
</reference>
<keyword evidence="2" id="KW-0479">Metal-binding</keyword>
<evidence type="ECO:0000259" key="9">
    <source>
        <dbReference type="PROSITE" id="PS50157"/>
    </source>
</evidence>
<evidence type="ECO:0000256" key="5">
    <source>
        <dbReference type="ARBA" id="ARBA00022833"/>
    </source>
</evidence>
<protein>
    <submittedName>
        <fullName evidence="10">Uncharacterized protein</fullName>
    </submittedName>
</protein>
<dbReference type="GO" id="GO:0000978">
    <property type="term" value="F:RNA polymerase II cis-regulatory region sequence-specific DNA binding"/>
    <property type="evidence" value="ECO:0007669"/>
    <property type="project" value="InterPro"/>
</dbReference>
<name>A0AA39YTR6_9PEZI</name>
<comment type="subcellular location">
    <subcellularLocation>
        <location evidence="1">Nucleus</location>
    </subcellularLocation>
</comment>
<evidence type="ECO:0000313" key="11">
    <source>
        <dbReference type="Proteomes" id="UP001174936"/>
    </source>
</evidence>
<dbReference type="InterPro" id="IPR051059">
    <property type="entry name" value="VerF-like"/>
</dbReference>
<evidence type="ECO:0000256" key="4">
    <source>
        <dbReference type="ARBA" id="ARBA00022771"/>
    </source>
</evidence>
<dbReference type="InterPro" id="IPR007219">
    <property type="entry name" value="XnlR_reg_dom"/>
</dbReference>
<dbReference type="Pfam" id="PF04082">
    <property type="entry name" value="Fungal_trans"/>
    <property type="match status" value="1"/>
</dbReference>
<gene>
    <name evidence="10" type="ORF">B0T16DRAFT_453248</name>
</gene>
<evidence type="ECO:0000256" key="7">
    <source>
        <dbReference type="PROSITE-ProRule" id="PRU00042"/>
    </source>
</evidence>
<organism evidence="10 11">
    <name type="scientific">Cercophora newfieldiana</name>
    <dbReference type="NCBI Taxonomy" id="92897"/>
    <lineage>
        <taxon>Eukaryota</taxon>
        <taxon>Fungi</taxon>
        <taxon>Dikarya</taxon>
        <taxon>Ascomycota</taxon>
        <taxon>Pezizomycotina</taxon>
        <taxon>Sordariomycetes</taxon>
        <taxon>Sordariomycetidae</taxon>
        <taxon>Sordariales</taxon>
        <taxon>Lasiosphaeriaceae</taxon>
        <taxon>Cercophora</taxon>
    </lineage>
</organism>
<evidence type="ECO:0000256" key="1">
    <source>
        <dbReference type="ARBA" id="ARBA00004123"/>
    </source>
</evidence>
<dbReference type="GO" id="GO:0000785">
    <property type="term" value="C:chromatin"/>
    <property type="evidence" value="ECO:0007669"/>
    <property type="project" value="TreeGrafter"/>
</dbReference>
<dbReference type="Gene3D" id="4.10.240.10">
    <property type="entry name" value="Zn(2)-C6 fungal-type DNA-binding domain"/>
    <property type="match status" value="1"/>
</dbReference>
<dbReference type="SMART" id="SM00355">
    <property type="entry name" value="ZnF_C2H2"/>
    <property type="match status" value="2"/>
</dbReference>
<dbReference type="PANTHER" id="PTHR40626:SF3">
    <property type="entry name" value="TRANSCRIPTION FACTOR WITH C2H2 AND ZN(2)-CYS(6) DNA BINDING DOMAIN (EUROFUNG)-RELATED"/>
    <property type="match status" value="1"/>
</dbReference>
<dbReference type="Gene3D" id="3.30.160.60">
    <property type="entry name" value="Classic Zinc Finger"/>
    <property type="match status" value="2"/>
</dbReference>
<dbReference type="AlphaFoldDB" id="A0AA39YTR6"/>
<dbReference type="PROSITE" id="PS00028">
    <property type="entry name" value="ZINC_FINGER_C2H2_1"/>
    <property type="match status" value="1"/>
</dbReference>
<proteinExistence type="predicted"/>
<dbReference type="GO" id="GO:0008270">
    <property type="term" value="F:zinc ion binding"/>
    <property type="evidence" value="ECO:0007669"/>
    <property type="project" value="UniProtKB-KW"/>
</dbReference>
<dbReference type="GO" id="GO:0000981">
    <property type="term" value="F:DNA-binding transcription factor activity, RNA polymerase II-specific"/>
    <property type="evidence" value="ECO:0007669"/>
    <property type="project" value="InterPro"/>
</dbReference>
<dbReference type="InterPro" id="IPR013087">
    <property type="entry name" value="Znf_C2H2_type"/>
</dbReference>
<accession>A0AA39YTR6</accession>
<dbReference type="PROSITE" id="PS50048">
    <property type="entry name" value="ZN2_CY6_FUNGAL_2"/>
    <property type="match status" value="1"/>
</dbReference>
<keyword evidence="5" id="KW-0862">Zinc</keyword>
<keyword evidence="6" id="KW-0539">Nucleus</keyword>
<sequence>MPDAEGLHRCPVCFKGYKRREHLQRHRSSHTSERPHRCIVCNASFQRTDVLKRHLQTCDGTSTISSNRRRACDRCVRQKKACNSLQPCQNCEKRAVRCEYLIASSAAAAASSSSTQPWDPLPKLGDDPSISGGLTPRFDFRGVDLPVDGLGSPTAESAQHFPGLDNQNPDGVWFDVDYNHENNTFTQPPEDTELPPVPKYRGYSFGFLYDFTSRTGLVSSFECATLERRQQIVAAFDNAYINNLEPFITPRLQFDSHVGDDALSAPYVDVHGDISQGMLPGALWLNNPIVAKLEDIVLLIKRAVTFRPNNAVVDLSWTPALEQKCIEFFSPYKFSKFMELYWSVWHPNVSIIHRPTFDQAASKSILLASMALLGACVSPDLQDNQDARLWLNCVEEVVFTDADFCSDVESSDDEAEPPVTMLPMKQKLQALQAAYVVCLYQNWEGTDASKRRIRRHRFSTVVSVARDMGIDSARHLDYSREYEFRWNEYVIREELIRTFIWIFLLDTAFVIFNNLPHRMVFKEMKMHMASPEACFQAVTAEECFQQIRVRMPRSSLFCSILLRDAIESFCAETLPVDTQQKFSQLGALNLFTVVSAFHYLIFQHQNSLGVVGQLVPIRNGLRNWINIWEHYFDTWSSSYPQDAALPLETMWKRMGFVRFAPEYWLLGLLLTDRISATPTKSQSHALGLSDASRASLQNPGVAGDGVQVKSADPILEKYDQTSMRQVNDLIADFQRFQVE</sequence>
<dbReference type="CDD" id="cd00067">
    <property type="entry name" value="GAL4"/>
    <property type="match status" value="1"/>
</dbReference>